<dbReference type="AlphaFoldDB" id="G2H118"/>
<reference evidence="1 2" key="1">
    <citation type="journal article" date="2012" name="Genome Res.">
        <title>Genomic basis of endosymbiont-conferred protection against an insect parasitoid.</title>
        <authorList>
            <person name="Hansen A.K."/>
            <person name="Vorburger C."/>
            <person name="Moran N.A."/>
        </authorList>
    </citation>
    <scope>NUCLEOTIDE SEQUENCE [LARGE SCALE GENOMIC DNA]</scope>
    <source>
        <strain evidence="2">R5.15</strain>
    </source>
</reference>
<name>G2H118_9ENTR</name>
<accession>G2H118</accession>
<protein>
    <submittedName>
        <fullName evidence="1">Uncharacterized protein</fullName>
    </submittedName>
</protein>
<evidence type="ECO:0000313" key="2">
    <source>
        <dbReference type="Proteomes" id="UP000004116"/>
    </source>
</evidence>
<proteinExistence type="predicted"/>
<keyword evidence="2" id="KW-1185">Reference proteome</keyword>
<evidence type="ECO:0000313" key="1">
    <source>
        <dbReference type="EMBL" id="EGY28309.1"/>
    </source>
</evidence>
<comment type="caution">
    <text evidence="1">The sequence shown here is derived from an EMBL/GenBank/DDBJ whole genome shotgun (WGS) entry which is preliminary data.</text>
</comment>
<sequence length="94" mass="10721">MEQTKKSQTHLLTEAELISIVTSARKYSQAVKSSAEKINDYLRKIEHEIDQDVGSLSIIEESGELAIEEAGKIDKYTKKQKQCLERITQQSQPR</sequence>
<organism evidence="1 2">
    <name type="scientific">Candidatus Regiella insecticola 5.15</name>
    <dbReference type="NCBI Taxonomy" id="1005043"/>
    <lineage>
        <taxon>Bacteria</taxon>
        <taxon>Pseudomonadati</taxon>
        <taxon>Pseudomonadota</taxon>
        <taxon>Gammaproteobacteria</taxon>
        <taxon>Enterobacterales</taxon>
        <taxon>Enterobacteriaceae</taxon>
        <taxon>aphid secondary symbionts</taxon>
        <taxon>Candidatus Regiella</taxon>
    </lineage>
</organism>
<dbReference type="RefSeq" id="WP_006707400.1">
    <property type="nucleotide sequence ID" value="NZ_AGCA01000418.1"/>
</dbReference>
<dbReference type="EMBL" id="AGCA01000418">
    <property type="protein sequence ID" value="EGY28309.1"/>
    <property type="molecule type" value="Genomic_DNA"/>
</dbReference>
<dbReference type="Proteomes" id="UP000004116">
    <property type="component" value="Unassembled WGS sequence"/>
</dbReference>
<gene>
    <name evidence="1" type="ORF">Rin_00017530</name>
</gene>